<dbReference type="PROSITE" id="PS00708">
    <property type="entry name" value="PRO_ENDOPEP_SER"/>
    <property type="match status" value="1"/>
</dbReference>
<dbReference type="InterPro" id="IPR001375">
    <property type="entry name" value="Peptidase_S9_cat"/>
</dbReference>
<evidence type="ECO:0000256" key="5">
    <source>
        <dbReference type="ARBA" id="ARBA00045885"/>
    </source>
</evidence>
<keyword evidence="8" id="KW-1185">Reference proteome</keyword>
<dbReference type="EMBL" id="JBHSQK010000011">
    <property type="protein sequence ID" value="MFC5947977.1"/>
    <property type="molecule type" value="Genomic_DNA"/>
</dbReference>
<dbReference type="PANTHER" id="PTHR42776:SF27">
    <property type="entry name" value="DIPEPTIDYL PEPTIDASE FAMILY MEMBER 6"/>
    <property type="match status" value="1"/>
</dbReference>
<organism evidence="7 8">
    <name type="scientific">Pseudonocardia lutea</name>
    <dbReference type="NCBI Taxonomy" id="2172015"/>
    <lineage>
        <taxon>Bacteria</taxon>
        <taxon>Bacillati</taxon>
        <taxon>Actinomycetota</taxon>
        <taxon>Actinomycetes</taxon>
        <taxon>Pseudonocardiales</taxon>
        <taxon>Pseudonocardiaceae</taxon>
        <taxon>Pseudonocardia</taxon>
    </lineage>
</organism>
<sequence length="637" mass="67352">MNVGVNVDSFTDRRRAQLAGELDEHLFAPAYRSALPSPDGTLLAWISDRDGRPRAYVGPMPAGEAPVEQPAAPLDTEVDPAVACDVRVLSWCPDGSFVACEIAPGGGERTRVLLLSPDGTERREIAAGSSAVTLGAWSPTGRQLGVTVYSDRAAGGDGSGTASLVDVRDGSSIVLGSGPAAVVCAVSRDGRRAVLRTGRRGARTLELIDLWTGRRTDLLPGHDATVADGRFGVTGAVLYLHTDAGRDRPALLACSVGDDASGGEVSLAWEVACRGHDDLDQVALDPAGARAALVWNVDGRSELELVDLRTGLTDPVPDHPGDVVTGLAFTRDGQALLVGSEGPAVPPHVARIALDVPLAEPTPLLPDTFEPLEQLVDPTLHEFRAEDGLTLTGWLFRPRGGFGAAPTLVWLHGGPEAQERPVFQPLFQALVAAGVQVFAPNVRGSAGFGRMFSQADDLDRRFVAITDVRAAVGFLTSSGLADPDRIGVSGRSYGGYLTLVALAWFPELFAVGVDVCGMSDLQTFYSDTEPWIAAAATTKYGDPERDSEMLRALSPLHRADRISAPLMVVHGAYDTNVPLGEAEQIVEALRARGAAPNFLLFDDEGHETHAVANRAEFTAEVVRWVTGHLTEPASRTA</sequence>
<comment type="function">
    <text evidence="5">This enzyme catalyzes the hydrolysis of the N-terminal peptide bond of an N-acetylated peptide to generate an N-acetylated amino acid and a peptide with a free N-terminus. It preferentially cleaves off Ac-Ala, Ac-Met and Ac-Ser. Also, involved in the degradation of oxidized and glycated proteins.</text>
</comment>
<dbReference type="SUPFAM" id="SSF50993">
    <property type="entry name" value="Peptidase/esterase 'gauge' domain"/>
    <property type="match status" value="1"/>
</dbReference>
<accession>A0ABW1I2V4</accession>
<dbReference type="Proteomes" id="UP001596119">
    <property type="component" value="Unassembled WGS sequence"/>
</dbReference>
<dbReference type="Gene3D" id="2.120.10.30">
    <property type="entry name" value="TolB, C-terminal domain"/>
    <property type="match status" value="1"/>
</dbReference>
<dbReference type="InterPro" id="IPR002470">
    <property type="entry name" value="Peptidase_S9A"/>
</dbReference>
<evidence type="ECO:0000256" key="3">
    <source>
        <dbReference type="ARBA" id="ARBA00032284"/>
    </source>
</evidence>
<dbReference type="PRINTS" id="PR00862">
    <property type="entry name" value="PROLIGOPTASE"/>
</dbReference>
<proteinExistence type="predicted"/>
<dbReference type="Gene3D" id="3.40.50.1820">
    <property type="entry name" value="alpha/beta hydrolase"/>
    <property type="match status" value="1"/>
</dbReference>
<keyword evidence="2" id="KW-0007">Acetylation</keyword>
<dbReference type="RefSeq" id="WP_379565037.1">
    <property type="nucleotide sequence ID" value="NZ_JBHSQK010000011.1"/>
</dbReference>
<comment type="caution">
    <text evidence="7">The sequence shown here is derived from an EMBL/GenBank/DDBJ whole genome shotgun (WGS) entry which is preliminary data.</text>
</comment>
<dbReference type="SUPFAM" id="SSF53474">
    <property type="entry name" value="alpha/beta-Hydrolases"/>
    <property type="match status" value="1"/>
</dbReference>
<evidence type="ECO:0000313" key="8">
    <source>
        <dbReference type="Proteomes" id="UP001596119"/>
    </source>
</evidence>
<dbReference type="Pfam" id="PF00326">
    <property type="entry name" value="Peptidase_S9"/>
    <property type="match status" value="1"/>
</dbReference>
<evidence type="ECO:0000259" key="6">
    <source>
        <dbReference type="Pfam" id="PF00326"/>
    </source>
</evidence>
<evidence type="ECO:0000256" key="2">
    <source>
        <dbReference type="ARBA" id="ARBA00022990"/>
    </source>
</evidence>
<dbReference type="InterPro" id="IPR002471">
    <property type="entry name" value="Pept_S9_AS"/>
</dbReference>
<keyword evidence="1" id="KW-0378">Hydrolase</keyword>
<dbReference type="InterPro" id="IPR011042">
    <property type="entry name" value="6-blade_b-propeller_TolB-like"/>
</dbReference>
<evidence type="ECO:0000313" key="7">
    <source>
        <dbReference type="EMBL" id="MFC5947977.1"/>
    </source>
</evidence>
<protein>
    <recommendedName>
        <fullName evidence="4">Acyl-peptide hydrolase</fullName>
    </recommendedName>
    <alternativeName>
        <fullName evidence="3">Acylaminoacyl-peptidase</fullName>
    </alternativeName>
</protein>
<evidence type="ECO:0000256" key="4">
    <source>
        <dbReference type="ARBA" id="ARBA00032596"/>
    </source>
</evidence>
<name>A0ABW1I2V4_9PSEU</name>
<reference evidence="8" key="1">
    <citation type="journal article" date="2019" name="Int. J. Syst. Evol. Microbiol.">
        <title>The Global Catalogue of Microorganisms (GCM) 10K type strain sequencing project: providing services to taxonomists for standard genome sequencing and annotation.</title>
        <authorList>
            <consortium name="The Broad Institute Genomics Platform"/>
            <consortium name="The Broad Institute Genome Sequencing Center for Infectious Disease"/>
            <person name="Wu L."/>
            <person name="Ma J."/>
        </authorList>
    </citation>
    <scope>NUCLEOTIDE SEQUENCE [LARGE SCALE GENOMIC DNA]</scope>
    <source>
        <strain evidence="8">CGMCC 4.7397</strain>
    </source>
</reference>
<dbReference type="PANTHER" id="PTHR42776">
    <property type="entry name" value="SERINE PEPTIDASE S9 FAMILY MEMBER"/>
    <property type="match status" value="1"/>
</dbReference>
<dbReference type="InterPro" id="IPR029058">
    <property type="entry name" value="AB_hydrolase_fold"/>
</dbReference>
<gene>
    <name evidence="7" type="ORF">ACFQH9_06785</name>
</gene>
<evidence type="ECO:0000256" key="1">
    <source>
        <dbReference type="ARBA" id="ARBA00022801"/>
    </source>
</evidence>
<feature type="domain" description="Peptidase S9 prolyl oligopeptidase catalytic" evidence="6">
    <location>
        <begin position="427"/>
        <end position="629"/>
    </location>
</feature>